<sequence length="126" mass="14616">METGFEDFKYGAFQSILSHRKFFHIARKCASATFDQRLNNEQRHVKTWDLLNGDFLIADVGFRGISEQLQLDTIPVSSCRFLVGDTPNRLAVSFCFLSPLFSRPMICYFSGFHDDDILKRHELENM</sequence>
<comment type="caution">
    <text evidence="1">The sequence shown here is derived from an EMBL/GenBank/DDBJ whole genome shotgun (WGS) entry which is preliminary data.</text>
</comment>
<dbReference type="AlphaFoldDB" id="A0A3M7STP6"/>
<evidence type="ECO:0000313" key="1">
    <source>
        <dbReference type="EMBL" id="RNA38997.1"/>
    </source>
</evidence>
<proteinExistence type="predicted"/>
<dbReference type="EMBL" id="REGN01000798">
    <property type="protein sequence ID" value="RNA38997.1"/>
    <property type="molecule type" value="Genomic_DNA"/>
</dbReference>
<dbReference type="Proteomes" id="UP000276133">
    <property type="component" value="Unassembled WGS sequence"/>
</dbReference>
<keyword evidence="2" id="KW-1185">Reference proteome</keyword>
<evidence type="ECO:0000313" key="2">
    <source>
        <dbReference type="Proteomes" id="UP000276133"/>
    </source>
</evidence>
<gene>
    <name evidence="1" type="ORF">BpHYR1_041675</name>
</gene>
<reference evidence="1 2" key="1">
    <citation type="journal article" date="2018" name="Sci. Rep.">
        <title>Genomic signatures of local adaptation to the degree of environmental predictability in rotifers.</title>
        <authorList>
            <person name="Franch-Gras L."/>
            <person name="Hahn C."/>
            <person name="Garcia-Roger E.M."/>
            <person name="Carmona M.J."/>
            <person name="Serra M."/>
            <person name="Gomez A."/>
        </authorList>
    </citation>
    <scope>NUCLEOTIDE SEQUENCE [LARGE SCALE GENOMIC DNA]</scope>
    <source>
        <strain evidence="1">HYR1</strain>
    </source>
</reference>
<organism evidence="1 2">
    <name type="scientific">Brachionus plicatilis</name>
    <name type="common">Marine rotifer</name>
    <name type="synonym">Brachionus muelleri</name>
    <dbReference type="NCBI Taxonomy" id="10195"/>
    <lineage>
        <taxon>Eukaryota</taxon>
        <taxon>Metazoa</taxon>
        <taxon>Spiralia</taxon>
        <taxon>Gnathifera</taxon>
        <taxon>Rotifera</taxon>
        <taxon>Eurotatoria</taxon>
        <taxon>Monogononta</taxon>
        <taxon>Pseudotrocha</taxon>
        <taxon>Ploima</taxon>
        <taxon>Brachionidae</taxon>
        <taxon>Brachionus</taxon>
    </lineage>
</organism>
<name>A0A3M7STP6_BRAPC</name>
<accession>A0A3M7STP6</accession>
<protein>
    <submittedName>
        <fullName evidence="1">Uncharacterized protein</fullName>
    </submittedName>
</protein>